<name>A0A1Y2I3V6_9FUNG</name>
<feature type="region of interest" description="Disordered" evidence="1">
    <location>
        <begin position="233"/>
        <end position="259"/>
    </location>
</feature>
<sequence length="312" mass="34920">MIHELDAISVAMTLNTTTPRYLDLLPDDVWVLVLSDLADTVSTTELLAVRLVCKKLASLIASEPVAYHAVIAANRSIMRDGQERHPRHADLPFSWWALLKDQVRLDRIWIKGTKIPPIPNTHFVSARNEEKPRVNPSVLLQSDWANAHGGESVSTGYDVTLLDHRPSPVTATDEDDEELMFLKSICTDIDPLTGQGLIAYLAFRRRKAPTIDYSIVVHIVKYPELVQLTSHTLRHPGFGSSTTDPGDLPMTGPGDEPLDAGRGLHVSLLRVDRKRQTYLVAYSDVNDMACWCYAVWRASPWPRLPSKAHHKV</sequence>
<dbReference type="CDD" id="cd09917">
    <property type="entry name" value="F-box_SF"/>
    <property type="match status" value="1"/>
</dbReference>
<dbReference type="InterPro" id="IPR036047">
    <property type="entry name" value="F-box-like_dom_sf"/>
</dbReference>
<evidence type="ECO:0000313" key="2">
    <source>
        <dbReference type="EMBL" id="ORZ41546.1"/>
    </source>
</evidence>
<keyword evidence="3" id="KW-1185">Reference proteome</keyword>
<comment type="caution">
    <text evidence="2">The sequence shown here is derived from an EMBL/GenBank/DDBJ whole genome shotgun (WGS) entry which is preliminary data.</text>
</comment>
<gene>
    <name evidence="2" type="ORF">BCR44DRAFT_1009306</name>
</gene>
<organism evidence="2 3">
    <name type="scientific">Catenaria anguillulae PL171</name>
    <dbReference type="NCBI Taxonomy" id="765915"/>
    <lineage>
        <taxon>Eukaryota</taxon>
        <taxon>Fungi</taxon>
        <taxon>Fungi incertae sedis</taxon>
        <taxon>Blastocladiomycota</taxon>
        <taxon>Blastocladiomycetes</taxon>
        <taxon>Blastocladiales</taxon>
        <taxon>Catenariaceae</taxon>
        <taxon>Catenaria</taxon>
    </lineage>
</organism>
<evidence type="ECO:0000256" key="1">
    <source>
        <dbReference type="SAM" id="MobiDB-lite"/>
    </source>
</evidence>
<dbReference type="Proteomes" id="UP000193411">
    <property type="component" value="Unassembled WGS sequence"/>
</dbReference>
<proteinExistence type="predicted"/>
<reference evidence="2 3" key="1">
    <citation type="submission" date="2016-07" db="EMBL/GenBank/DDBJ databases">
        <title>Pervasive Adenine N6-methylation of Active Genes in Fungi.</title>
        <authorList>
            <consortium name="DOE Joint Genome Institute"/>
            <person name="Mondo S.J."/>
            <person name="Dannebaum R.O."/>
            <person name="Kuo R.C."/>
            <person name="Labutti K."/>
            <person name="Haridas S."/>
            <person name="Kuo A."/>
            <person name="Salamov A."/>
            <person name="Ahrendt S.R."/>
            <person name="Lipzen A."/>
            <person name="Sullivan W."/>
            <person name="Andreopoulos W.B."/>
            <person name="Clum A."/>
            <person name="Lindquist E."/>
            <person name="Daum C."/>
            <person name="Ramamoorthy G.K."/>
            <person name="Gryganskyi A."/>
            <person name="Culley D."/>
            <person name="Magnuson J.K."/>
            <person name="James T.Y."/>
            <person name="O'Malley M.A."/>
            <person name="Stajich J.E."/>
            <person name="Spatafora J.W."/>
            <person name="Visel A."/>
            <person name="Grigoriev I.V."/>
        </authorList>
    </citation>
    <scope>NUCLEOTIDE SEQUENCE [LARGE SCALE GENOMIC DNA]</scope>
    <source>
        <strain evidence="2 3">PL171</strain>
    </source>
</reference>
<dbReference type="EMBL" id="MCFL01000001">
    <property type="protein sequence ID" value="ORZ41546.1"/>
    <property type="molecule type" value="Genomic_DNA"/>
</dbReference>
<evidence type="ECO:0000313" key="3">
    <source>
        <dbReference type="Proteomes" id="UP000193411"/>
    </source>
</evidence>
<protein>
    <submittedName>
        <fullName evidence="2">Uncharacterized protein</fullName>
    </submittedName>
</protein>
<dbReference type="AlphaFoldDB" id="A0A1Y2I3V6"/>
<dbReference type="SUPFAM" id="SSF81383">
    <property type="entry name" value="F-box domain"/>
    <property type="match status" value="1"/>
</dbReference>
<accession>A0A1Y2I3V6</accession>